<dbReference type="AlphaFoldDB" id="A0AAE4YWS4"/>
<dbReference type="EMBL" id="WUFC01000046">
    <property type="protein sequence ID" value="NEI52701.1"/>
    <property type="molecule type" value="Genomic_DNA"/>
</dbReference>
<organism evidence="1 2">
    <name type="scientific">Rhizobium ruizarguesonis</name>
    <dbReference type="NCBI Taxonomy" id="2081791"/>
    <lineage>
        <taxon>Bacteria</taxon>
        <taxon>Pseudomonadati</taxon>
        <taxon>Pseudomonadota</taxon>
        <taxon>Alphaproteobacteria</taxon>
        <taxon>Hyphomicrobiales</taxon>
        <taxon>Rhizobiaceae</taxon>
        <taxon>Rhizobium/Agrobacterium group</taxon>
        <taxon>Rhizobium</taxon>
    </lineage>
</organism>
<gene>
    <name evidence="1" type="ORF">GR217_34345</name>
</gene>
<comment type="caution">
    <text evidence="1">The sequence shown here is derived from an EMBL/GenBank/DDBJ whole genome shotgun (WGS) entry which is preliminary data.</text>
</comment>
<sequence length="113" mass="13003">MFDLKRPCRNCPFRQGQGERFRLHPDRLRDIVEAPAFQCHKTVDYSEDEPAPGDRPQQCAGLMAVLHRSDRPNQIMQVASRISDFDPAALDPDGEAYQSLEEAMCAHHPKKWR</sequence>
<reference evidence="1 2" key="1">
    <citation type="submission" date="2019-12" db="EMBL/GenBank/DDBJ databases">
        <title>Rhizobium genotypes associated with high levels of biological nitrogen fixation by grain legumes in a temperate-maritime cropping system.</title>
        <authorList>
            <person name="Maluk M."/>
            <person name="Francesc Ferrando Molina F."/>
            <person name="Lopez Del Egido L."/>
            <person name="Lafos M."/>
            <person name="Langarica-Fuentes A."/>
            <person name="Gebre Yohannes G."/>
            <person name="Young M.W."/>
            <person name="Martin P."/>
            <person name="Gantlett R."/>
            <person name="Kenicer G."/>
            <person name="Hawes C."/>
            <person name="Begg G.S."/>
            <person name="Quilliam R.S."/>
            <person name="Squire G.R."/>
            <person name="Poole P.S."/>
            <person name="Young P.W."/>
            <person name="Iannetta P.M."/>
            <person name="James E.K."/>
        </authorList>
    </citation>
    <scope>NUCLEOTIDE SEQUENCE [LARGE SCALE GENOMIC DNA]</scope>
    <source>
        <strain evidence="1 2">JHI985</strain>
    </source>
</reference>
<proteinExistence type="predicted"/>
<accession>A0AAE4YWS4</accession>
<dbReference type="Proteomes" id="UP000661163">
    <property type="component" value="Unassembled WGS sequence"/>
</dbReference>
<evidence type="ECO:0000313" key="2">
    <source>
        <dbReference type="Proteomes" id="UP000661163"/>
    </source>
</evidence>
<dbReference type="RefSeq" id="WP_164566547.1">
    <property type="nucleotide sequence ID" value="NZ_WUFC01000046.1"/>
</dbReference>
<name>A0AAE4YWS4_9HYPH</name>
<evidence type="ECO:0000313" key="1">
    <source>
        <dbReference type="EMBL" id="NEI52701.1"/>
    </source>
</evidence>
<protein>
    <submittedName>
        <fullName evidence="1">Uncharacterized protein</fullName>
    </submittedName>
</protein>